<evidence type="ECO:0000256" key="1">
    <source>
        <dbReference type="SAM" id="MobiDB-lite"/>
    </source>
</evidence>
<proteinExistence type="predicted"/>
<keyword evidence="3" id="KW-1185">Reference proteome</keyword>
<accession>A0A8S1DJ38</accession>
<organism evidence="2 3">
    <name type="scientific">Cloeon dipterum</name>
    <dbReference type="NCBI Taxonomy" id="197152"/>
    <lineage>
        <taxon>Eukaryota</taxon>
        <taxon>Metazoa</taxon>
        <taxon>Ecdysozoa</taxon>
        <taxon>Arthropoda</taxon>
        <taxon>Hexapoda</taxon>
        <taxon>Insecta</taxon>
        <taxon>Pterygota</taxon>
        <taxon>Palaeoptera</taxon>
        <taxon>Ephemeroptera</taxon>
        <taxon>Pisciforma</taxon>
        <taxon>Baetidae</taxon>
        <taxon>Cloeon</taxon>
    </lineage>
</organism>
<reference evidence="2 3" key="1">
    <citation type="submission" date="2020-04" db="EMBL/GenBank/DDBJ databases">
        <authorList>
            <person name="Alioto T."/>
            <person name="Alioto T."/>
            <person name="Gomez Garrido J."/>
        </authorList>
    </citation>
    <scope>NUCLEOTIDE SEQUENCE [LARGE SCALE GENOMIC DNA]</scope>
</reference>
<dbReference type="Proteomes" id="UP000494165">
    <property type="component" value="Unassembled WGS sequence"/>
</dbReference>
<evidence type="ECO:0000313" key="2">
    <source>
        <dbReference type="EMBL" id="CAB3380107.1"/>
    </source>
</evidence>
<dbReference type="AlphaFoldDB" id="A0A8S1DJ38"/>
<protein>
    <submittedName>
        <fullName evidence="2">Uncharacterized protein</fullName>
    </submittedName>
</protein>
<feature type="region of interest" description="Disordered" evidence="1">
    <location>
        <begin position="165"/>
        <end position="187"/>
    </location>
</feature>
<gene>
    <name evidence="2" type="ORF">CLODIP_2_CD07082</name>
</gene>
<dbReference type="EMBL" id="CADEPI010000201">
    <property type="protein sequence ID" value="CAB3380107.1"/>
    <property type="molecule type" value="Genomic_DNA"/>
</dbReference>
<feature type="compositionally biased region" description="Basic and acidic residues" evidence="1">
    <location>
        <begin position="165"/>
        <end position="177"/>
    </location>
</feature>
<name>A0A8S1DJ38_9INSE</name>
<comment type="caution">
    <text evidence="2">The sequence shown here is derived from an EMBL/GenBank/DDBJ whole genome shotgun (WGS) entry which is preliminary data.</text>
</comment>
<evidence type="ECO:0000313" key="3">
    <source>
        <dbReference type="Proteomes" id="UP000494165"/>
    </source>
</evidence>
<sequence length="277" mass="32192">MDPKKCKICNVVHKNRFYCIFRALRRVSEQALQNPVQVVPVAEKAPRPTFYRPWEQETNEAGRSFQGSQAAVKRLEILNQGQAGRPHHSLLPAIDYFTGQPLFYDSQNAFPFIPNPWFPQNNGARRMMFQHMAFQRPLQHGLRFPRAQLLSPSYPHGVSQNVAANEEHHQASRTGEEHADEVEIGELPKPPCPLRRCLFRQAANRSHLRSHIRKSHTTYGPCLVLGCRFYFEINEQGERRRNDQCDKNHRGLVKCRLCRSTYDNMDLLKSHICRRNP</sequence>